<dbReference type="AlphaFoldDB" id="A0AAV2EQ85"/>
<accession>A0AAV2EQ85</accession>
<feature type="compositionally biased region" description="Basic and acidic residues" evidence="1">
    <location>
        <begin position="1"/>
        <end position="12"/>
    </location>
</feature>
<proteinExistence type="predicted"/>
<evidence type="ECO:0000256" key="1">
    <source>
        <dbReference type="SAM" id="MobiDB-lite"/>
    </source>
</evidence>
<dbReference type="Proteomes" id="UP001497516">
    <property type="component" value="Chromosome 5"/>
</dbReference>
<organism evidence="2 3">
    <name type="scientific">Linum trigynum</name>
    <dbReference type="NCBI Taxonomy" id="586398"/>
    <lineage>
        <taxon>Eukaryota</taxon>
        <taxon>Viridiplantae</taxon>
        <taxon>Streptophyta</taxon>
        <taxon>Embryophyta</taxon>
        <taxon>Tracheophyta</taxon>
        <taxon>Spermatophyta</taxon>
        <taxon>Magnoliopsida</taxon>
        <taxon>eudicotyledons</taxon>
        <taxon>Gunneridae</taxon>
        <taxon>Pentapetalae</taxon>
        <taxon>rosids</taxon>
        <taxon>fabids</taxon>
        <taxon>Malpighiales</taxon>
        <taxon>Linaceae</taxon>
        <taxon>Linum</taxon>
    </lineage>
</organism>
<evidence type="ECO:0000313" key="2">
    <source>
        <dbReference type="EMBL" id="CAL1387887.1"/>
    </source>
</evidence>
<name>A0AAV2EQ85_9ROSI</name>
<feature type="compositionally biased region" description="Polar residues" evidence="1">
    <location>
        <begin position="13"/>
        <end position="27"/>
    </location>
</feature>
<sequence>MAAVEKAEKVAQEKSTQGKNLGSQVDNTLDDLTDTEALRTKVDKMEVTLGELDVTVTHLSTGQHTLNQEVRLIREMLEQLLHAKTGDGHAAQSEPLTAQP</sequence>
<dbReference type="EMBL" id="OZ034818">
    <property type="protein sequence ID" value="CAL1387887.1"/>
    <property type="molecule type" value="Genomic_DNA"/>
</dbReference>
<evidence type="ECO:0000313" key="3">
    <source>
        <dbReference type="Proteomes" id="UP001497516"/>
    </source>
</evidence>
<reference evidence="2 3" key="1">
    <citation type="submission" date="2024-04" db="EMBL/GenBank/DDBJ databases">
        <authorList>
            <person name="Fracassetti M."/>
        </authorList>
    </citation>
    <scope>NUCLEOTIDE SEQUENCE [LARGE SCALE GENOMIC DNA]</scope>
</reference>
<gene>
    <name evidence="2" type="ORF">LTRI10_LOCUS28840</name>
</gene>
<keyword evidence="3" id="KW-1185">Reference proteome</keyword>
<feature type="region of interest" description="Disordered" evidence="1">
    <location>
        <begin position="1"/>
        <end position="28"/>
    </location>
</feature>
<protein>
    <submittedName>
        <fullName evidence="2">Uncharacterized protein</fullName>
    </submittedName>
</protein>